<dbReference type="OrthoDB" id="6077919at2759"/>
<dbReference type="Pfam" id="PF12874">
    <property type="entry name" value="zf-met"/>
    <property type="match status" value="1"/>
</dbReference>
<accession>A0A2C5XBG3</accession>
<dbReference type="EMBL" id="NJET01000011">
    <property type="protein sequence ID" value="PHH66089.1"/>
    <property type="molecule type" value="Genomic_DNA"/>
</dbReference>
<dbReference type="GO" id="GO:0000981">
    <property type="term" value="F:DNA-binding transcription factor activity, RNA polymerase II-specific"/>
    <property type="evidence" value="ECO:0007669"/>
    <property type="project" value="TreeGrafter"/>
</dbReference>
<feature type="domain" description="C2H2-type" evidence="6">
    <location>
        <begin position="194"/>
        <end position="218"/>
    </location>
</feature>
<dbReference type="Proteomes" id="UP000226192">
    <property type="component" value="Unassembled WGS sequence"/>
</dbReference>
<dbReference type="InterPro" id="IPR013087">
    <property type="entry name" value="Znf_C2H2_type"/>
</dbReference>
<dbReference type="PANTHER" id="PTHR24409:SF356">
    <property type="entry name" value="C2H2 FINGER DOMAIN TRANSCRIPTION FACTOR (EUROFUNG)"/>
    <property type="match status" value="1"/>
</dbReference>
<dbReference type="InterPro" id="IPR036236">
    <property type="entry name" value="Znf_C2H2_sf"/>
</dbReference>
<dbReference type="STRING" id="1399860.A0A2C5XBG3"/>
<comment type="caution">
    <text evidence="7">The sequence shown here is derived from an EMBL/GenBank/DDBJ whole genome shotgun (WGS) entry which is preliminary data.</text>
</comment>
<reference evidence="7 8" key="1">
    <citation type="submission" date="2017-06" db="EMBL/GenBank/DDBJ databases">
        <title>Ant-infecting Ophiocordyceps genomes reveal a high diversity of potential behavioral manipulation genes and a possible major role for enterotoxins.</title>
        <authorList>
            <person name="De Bekker C."/>
            <person name="Evans H.C."/>
            <person name="Brachmann A."/>
            <person name="Hughes D.P."/>
        </authorList>
    </citation>
    <scope>NUCLEOTIDE SEQUENCE [LARGE SCALE GENOMIC DNA]</scope>
    <source>
        <strain evidence="7 8">Map64</strain>
    </source>
</reference>
<name>A0A2C5XBG3_9HYPO</name>
<dbReference type="PANTHER" id="PTHR24409">
    <property type="entry name" value="ZINC FINGER PROTEIN 142"/>
    <property type="match status" value="1"/>
</dbReference>
<keyword evidence="3 5" id="KW-0863">Zinc-finger</keyword>
<protein>
    <recommendedName>
        <fullName evidence="6">C2H2-type domain-containing protein</fullName>
    </recommendedName>
</protein>
<dbReference type="Pfam" id="PF12171">
    <property type="entry name" value="zf-C2H2_jaz"/>
    <property type="match status" value="1"/>
</dbReference>
<dbReference type="Gene3D" id="3.30.160.60">
    <property type="entry name" value="Classic Zinc Finger"/>
    <property type="match status" value="3"/>
</dbReference>
<keyword evidence="2" id="KW-0677">Repeat</keyword>
<keyword evidence="8" id="KW-1185">Reference proteome</keyword>
<dbReference type="PROSITE" id="PS50157">
    <property type="entry name" value="ZINC_FINGER_C2H2_2"/>
    <property type="match status" value="2"/>
</dbReference>
<keyword evidence="1" id="KW-0479">Metal-binding</keyword>
<dbReference type="PROSITE" id="PS00028">
    <property type="entry name" value="ZINC_FINGER_C2H2_1"/>
    <property type="match status" value="2"/>
</dbReference>
<evidence type="ECO:0000256" key="2">
    <source>
        <dbReference type="ARBA" id="ARBA00022737"/>
    </source>
</evidence>
<sequence>MATCGTCCRLFPAGSHSRQQHLDATGHSIPSNECDTCFRFFSSRRAVNQHMTDTDHWGVSTSPEPEYQCTDCSDDFYTESELRDHEVVEHLYCSPCDRYFQHRNNINQHLNGRLHRKTNVQCPFCRQTFGTATGLVHHLERGSCPQAPVDRDQLYLAVRRRDPDSLLCKKLLGWTGSTDYEASNLAWNSSVQAYECYFCHQYFKKLSSLNQHLKSPTHQDNLYHCPNLACRREFTTLAAVINHLESESCSYMRFATVQANVERILDPGRMIQGL</sequence>
<dbReference type="GO" id="GO:0005634">
    <property type="term" value="C:nucleus"/>
    <property type="evidence" value="ECO:0007669"/>
    <property type="project" value="TreeGrafter"/>
</dbReference>
<dbReference type="SMART" id="SM00355">
    <property type="entry name" value="ZnF_C2H2"/>
    <property type="match status" value="6"/>
</dbReference>
<proteinExistence type="predicted"/>
<evidence type="ECO:0000256" key="3">
    <source>
        <dbReference type="ARBA" id="ARBA00022771"/>
    </source>
</evidence>
<gene>
    <name evidence="7" type="ORF">CDD81_614</name>
</gene>
<dbReference type="AlphaFoldDB" id="A0A2C5XBG3"/>
<dbReference type="SUPFAM" id="SSF57667">
    <property type="entry name" value="beta-beta-alpha zinc fingers"/>
    <property type="match status" value="2"/>
</dbReference>
<dbReference type="InterPro" id="IPR022755">
    <property type="entry name" value="Znf_C2H2_jaz"/>
</dbReference>
<keyword evidence="4" id="KW-0862">Zinc</keyword>
<evidence type="ECO:0000313" key="8">
    <source>
        <dbReference type="Proteomes" id="UP000226192"/>
    </source>
</evidence>
<evidence type="ECO:0000256" key="4">
    <source>
        <dbReference type="ARBA" id="ARBA00022833"/>
    </source>
</evidence>
<evidence type="ECO:0000256" key="1">
    <source>
        <dbReference type="ARBA" id="ARBA00022723"/>
    </source>
</evidence>
<evidence type="ECO:0000256" key="5">
    <source>
        <dbReference type="PROSITE-ProRule" id="PRU00042"/>
    </source>
</evidence>
<feature type="domain" description="C2H2-type" evidence="6">
    <location>
        <begin position="67"/>
        <end position="95"/>
    </location>
</feature>
<evidence type="ECO:0000259" key="6">
    <source>
        <dbReference type="PROSITE" id="PS50157"/>
    </source>
</evidence>
<dbReference type="GO" id="GO:0008270">
    <property type="term" value="F:zinc ion binding"/>
    <property type="evidence" value="ECO:0007669"/>
    <property type="project" value="UniProtKB-KW"/>
</dbReference>
<organism evidence="7 8">
    <name type="scientific">Ophiocordyceps australis</name>
    <dbReference type="NCBI Taxonomy" id="1399860"/>
    <lineage>
        <taxon>Eukaryota</taxon>
        <taxon>Fungi</taxon>
        <taxon>Dikarya</taxon>
        <taxon>Ascomycota</taxon>
        <taxon>Pezizomycotina</taxon>
        <taxon>Sordariomycetes</taxon>
        <taxon>Hypocreomycetidae</taxon>
        <taxon>Hypocreales</taxon>
        <taxon>Ophiocordycipitaceae</taxon>
        <taxon>Ophiocordyceps</taxon>
    </lineage>
</organism>
<dbReference type="GO" id="GO:0000977">
    <property type="term" value="F:RNA polymerase II transcription regulatory region sequence-specific DNA binding"/>
    <property type="evidence" value="ECO:0007669"/>
    <property type="project" value="TreeGrafter"/>
</dbReference>
<evidence type="ECO:0000313" key="7">
    <source>
        <dbReference type="EMBL" id="PHH66089.1"/>
    </source>
</evidence>